<feature type="non-terminal residue" evidence="2">
    <location>
        <position position="377"/>
    </location>
</feature>
<dbReference type="AlphaFoldDB" id="A0A6S7J7Z4"/>
<keyword evidence="3" id="KW-1185">Reference proteome</keyword>
<dbReference type="InterPro" id="IPR008271">
    <property type="entry name" value="Ser/Thr_kinase_AS"/>
</dbReference>
<dbReference type="PANTHER" id="PTHR44329">
    <property type="entry name" value="SERINE/THREONINE-PROTEIN KINASE TNNI3K-RELATED"/>
    <property type="match status" value="1"/>
</dbReference>
<comment type="caution">
    <text evidence="2">The sequence shown here is derived from an EMBL/GenBank/DDBJ whole genome shotgun (WGS) entry which is preliminary data.</text>
</comment>
<dbReference type="Gene3D" id="3.30.200.20">
    <property type="entry name" value="Phosphorylase Kinase, domain 1"/>
    <property type="match status" value="1"/>
</dbReference>
<dbReference type="GO" id="GO:0005524">
    <property type="term" value="F:ATP binding"/>
    <property type="evidence" value="ECO:0007669"/>
    <property type="project" value="UniProtKB-UniRule"/>
</dbReference>
<dbReference type="InterPro" id="IPR051681">
    <property type="entry name" value="Ser/Thr_Kinases-Pseudokinases"/>
</dbReference>
<dbReference type="InterPro" id="IPR000719">
    <property type="entry name" value="Prot_kinase_dom"/>
</dbReference>
<protein>
    <submittedName>
        <fullName evidence="2">High affinity nerve growth factor receptor, partial</fullName>
    </submittedName>
</protein>
<dbReference type="InterPro" id="IPR017441">
    <property type="entry name" value="Protein_kinase_ATP_BS"/>
</dbReference>
<keyword evidence="1" id="KW-0808">Transferase</keyword>
<keyword evidence="1" id="KW-0418">Kinase</keyword>
<dbReference type="Gene3D" id="1.10.510.10">
    <property type="entry name" value="Transferase(Phosphotransferase) domain 1"/>
    <property type="match status" value="1"/>
</dbReference>
<evidence type="ECO:0000256" key="1">
    <source>
        <dbReference type="RuleBase" id="RU000304"/>
    </source>
</evidence>
<dbReference type="PIRSF" id="PIRSF000654">
    <property type="entry name" value="Integrin-linked_kinase"/>
    <property type="match status" value="1"/>
</dbReference>
<proteinExistence type="inferred from homology"/>
<keyword evidence="1" id="KW-0547">Nucleotide-binding</keyword>
<dbReference type="OrthoDB" id="5984655at2759"/>
<dbReference type="InterPro" id="IPR011009">
    <property type="entry name" value="Kinase-like_dom_sf"/>
</dbReference>
<gene>
    <name evidence="2" type="ORF">PACLA_8A032311</name>
</gene>
<dbReference type="Pfam" id="PF00069">
    <property type="entry name" value="Pkinase"/>
    <property type="match status" value="1"/>
</dbReference>
<accession>A0A6S7J7Z4</accession>
<keyword evidence="1" id="KW-0723">Serine/threonine-protein kinase</keyword>
<name>A0A6S7J7Z4_PARCT</name>
<comment type="similarity">
    <text evidence="1">Belongs to the protein kinase superfamily.</text>
</comment>
<evidence type="ECO:0000313" key="3">
    <source>
        <dbReference type="Proteomes" id="UP001152795"/>
    </source>
</evidence>
<keyword evidence="2" id="KW-0675">Receptor</keyword>
<dbReference type="EMBL" id="CACRXK020015281">
    <property type="protein sequence ID" value="CAB4028156.1"/>
    <property type="molecule type" value="Genomic_DNA"/>
</dbReference>
<dbReference type="PROSITE" id="PS00107">
    <property type="entry name" value="PROTEIN_KINASE_ATP"/>
    <property type="match status" value="1"/>
</dbReference>
<sequence>MFAIPKIIKSKKTSSLLPVSDITKFKWEDVVEKEEIGRGSFGAVYRTKFNNVPVVVKKLHERDEESMKEFIKEVKLLESLKHENIVKLKAICTNPNAMMLEFVNFDFRLFGDEAQVNNLSDFLTHVDETNDCKGFVHLMPVIAEDIAKGLNYLHGIDIVHRDMKTANVLVSNQHYNALEDEEKFFMEWNKKPITCKLSDFGESRSREIQTRTLVCTKTANVDRGTPAYMAPETILYSDVSKEATIEDLKKIDVWAYGMVLFKICNPHIRYPYHLEVKDRKDKLKAMRTLIKEGRRPTPDSKYECLHSNEWKILLELHNTCTMFNGTDRPYIHEIVERFGLDHREESNNHSPKRLGLDIVQLFDEEEAYDTMDDLLPD</sequence>
<keyword evidence="1" id="KW-0067">ATP-binding</keyword>
<reference evidence="2" key="1">
    <citation type="submission" date="2020-04" db="EMBL/GenBank/DDBJ databases">
        <authorList>
            <person name="Alioto T."/>
            <person name="Alioto T."/>
            <person name="Gomez Garrido J."/>
        </authorList>
    </citation>
    <scope>NUCLEOTIDE SEQUENCE</scope>
    <source>
        <strain evidence="2">A484AB</strain>
    </source>
</reference>
<dbReference type="PROSITE" id="PS50011">
    <property type="entry name" value="PROTEIN_KINASE_DOM"/>
    <property type="match status" value="1"/>
</dbReference>
<dbReference type="Proteomes" id="UP001152795">
    <property type="component" value="Unassembled WGS sequence"/>
</dbReference>
<dbReference type="SUPFAM" id="SSF56112">
    <property type="entry name" value="Protein kinase-like (PK-like)"/>
    <property type="match status" value="1"/>
</dbReference>
<organism evidence="2 3">
    <name type="scientific">Paramuricea clavata</name>
    <name type="common">Red gorgonian</name>
    <name type="synonym">Violescent sea-whip</name>
    <dbReference type="NCBI Taxonomy" id="317549"/>
    <lineage>
        <taxon>Eukaryota</taxon>
        <taxon>Metazoa</taxon>
        <taxon>Cnidaria</taxon>
        <taxon>Anthozoa</taxon>
        <taxon>Octocorallia</taxon>
        <taxon>Malacalcyonacea</taxon>
        <taxon>Plexauridae</taxon>
        <taxon>Paramuricea</taxon>
    </lineage>
</organism>
<evidence type="ECO:0000313" key="2">
    <source>
        <dbReference type="EMBL" id="CAB4028156.1"/>
    </source>
</evidence>
<dbReference type="PROSITE" id="PS00108">
    <property type="entry name" value="PROTEIN_KINASE_ST"/>
    <property type="match status" value="1"/>
</dbReference>
<dbReference type="GO" id="GO:0004674">
    <property type="term" value="F:protein serine/threonine kinase activity"/>
    <property type="evidence" value="ECO:0007669"/>
    <property type="project" value="UniProtKB-KW"/>
</dbReference>
<dbReference type="SMART" id="SM00220">
    <property type="entry name" value="S_TKc"/>
    <property type="match status" value="1"/>
</dbReference>